<dbReference type="SUPFAM" id="SSF52833">
    <property type="entry name" value="Thioredoxin-like"/>
    <property type="match status" value="1"/>
</dbReference>
<feature type="domain" description="Thioredoxin" evidence="6">
    <location>
        <begin position="37"/>
        <end position="175"/>
    </location>
</feature>
<evidence type="ECO:0000256" key="4">
    <source>
        <dbReference type="ARBA" id="ARBA00023157"/>
    </source>
</evidence>
<gene>
    <name evidence="7" type="ORF">SAMN05421546_1953</name>
</gene>
<organism evidence="7 8">
    <name type="scientific">Solilutibacter tolerans</name>
    <dbReference type="NCBI Taxonomy" id="1604334"/>
    <lineage>
        <taxon>Bacteria</taxon>
        <taxon>Pseudomonadati</taxon>
        <taxon>Pseudomonadota</taxon>
        <taxon>Gammaproteobacteria</taxon>
        <taxon>Lysobacterales</taxon>
        <taxon>Lysobacteraceae</taxon>
        <taxon>Solilutibacter</taxon>
    </lineage>
</organism>
<dbReference type="GO" id="GO:0030288">
    <property type="term" value="C:outer membrane-bounded periplasmic space"/>
    <property type="evidence" value="ECO:0007669"/>
    <property type="project" value="InterPro"/>
</dbReference>
<dbReference type="InterPro" id="IPR050553">
    <property type="entry name" value="Thioredoxin_ResA/DsbE_sf"/>
</dbReference>
<comment type="similarity">
    <text evidence="2">Belongs to the thioredoxin family. DsbE subfamily.</text>
</comment>
<evidence type="ECO:0000256" key="3">
    <source>
        <dbReference type="ARBA" id="ARBA00022748"/>
    </source>
</evidence>
<evidence type="ECO:0000259" key="6">
    <source>
        <dbReference type="PROSITE" id="PS51352"/>
    </source>
</evidence>
<dbReference type="PROSITE" id="PS51352">
    <property type="entry name" value="THIOREDOXIN_2"/>
    <property type="match status" value="1"/>
</dbReference>
<evidence type="ECO:0000313" key="7">
    <source>
        <dbReference type="EMBL" id="SIQ84562.1"/>
    </source>
</evidence>
<dbReference type="GO" id="GO:0015036">
    <property type="term" value="F:disulfide oxidoreductase activity"/>
    <property type="evidence" value="ECO:0007669"/>
    <property type="project" value="InterPro"/>
</dbReference>
<dbReference type="OrthoDB" id="9799347at2"/>
<dbReference type="PROSITE" id="PS00194">
    <property type="entry name" value="THIOREDOXIN_1"/>
    <property type="match status" value="1"/>
</dbReference>
<accession>A0A1N6W3K4</accession>
<dbReference type="EMBL" id="FTLW01000004">
    <property type="protein sequence ID" value="SIQ84562.1"/>
    <property type="molecule type" value="Genomic_DNA"/>
</dbReference>
<keyword evidence="4" id="KW-1015">Disulfide bond</keyword>
<evidence type="ECO:0000256" key="2">
    <source>
        <dbReference type="ARBA" id="ARBA00007758"/>
    </source>
</evidence>
<evidence type="ECO:0000256" key="1">
    <source>
        <dbReference type="ARBA" id="ARBA00004383"/>
    </source>
</evidence>
<reference evidence="8" key="1">
    <citation type="submission" date="2017-01" db="EMBL/GenBank/DDBJ databases">
        <authorList>
            <person name="Varghese N."/>
            <person name="Submissions S."/>
        </authorList>
    </citation>
    <scope>NUCLEOTIDE SEQUENCE [LARGE SCALE GENOMIC DNA]</scope>
    <source>
        <strain evidence="8">UM1</strain>
    </source>
</reference>
<dbReference type="InterPro" id="IPR013740">
    <property type="entry name" value="Redoxin"/>
</dbReference>
<dbReference type="CDD" id="cd03010">
    <property type="entry name" value="TlpA_like_DsbE"/>
    <property type="match status" value="1"/>
</dbReference>
<dbReference type="InterPro" id="IPR036249">
    <property type="entry name" value="Thioredoxin-like_sf"/>
</dbReference>
<sequence>MSKNRWIPLAIFIALGALLAAGVWMSRRPDRDALPSPLIGKPAPEFSLPELFDPTRTVTLADLKGAPFVMNVWGSWCVACRDEHAALTAFSETKRVRVIGYNWKDEPEDAKRWLEQLGNPYFMILQDIEGRTALDFGIYGAPETFLIDAKGMIVWKHVGVLTPELIRNELEPKLTQLEAAR</sequence>
<dbReference type="PANTHER" id="PTHR42852">
    <property type="entry name" value="THIOL:DISULFIDE INTERCHANGE PROTEIN DSBE"/>
    <property type="match status" value="1"/>
</dbReference>
<dbReference type="NCBIfam" id="TIGR00385">
    <property type="entry name" value="dsbE"/>
    <property type="match status" value="1"/>
</dbReference>
<dbReference type="AlphaFoldDB" id="A0A1N6W3K4"/>
<dbReference type="Pfam" id="PF08534">
    <property type="entry name" value="Redoxin"/>
    <property type="match status" value="1"/>
</dbReference>
<dbReference type="InterPro" id="IPR013766">
    <property type="entry name" value="Thioredoxin_domain"/>
</dbReference>
<dbReference type="InterPro" id="IPR004799">
    <property type="entry name" value="Periplasmic_diS_OxRdtase_DsbE"/>
</dbReference>
<dbReference type="GO" id="GO:0017004">
    <property type="term" value="P:cytochrome complex assembly"/>
    <property type="evidence" value="ECO:0007669"/>
    <property type="project" value="UniProtKB-KW"/>
</dbReference>
<keyword evidence="5" id="KW-0676">Redox-active center</keyword>
<dbReference type="PANTHER" id="PTHR42852:SF6">
    <property type="entry name" value="THIOL:DISULFIDE INTERCHANGE PROTEIN DSBE"/>
    <property type="match status" value="1"/>
</dbReference>
<dbReference type="InterPro" id="IPR017937">
    <property type="entry name" value="Thioredoxin_CS"/>
</dbReference>
<keyword evidence="3" id="KW-0201">Cytochrome c-type biogenesis</keyword>
<dbReference type="Proteomes" id="UP000241788">
    <property type="component" value="Unassembled WGS sequence"/>
</dbReference>
<dbReference type="RefSeq" id="WP_076587673.1">
    <property type="nucleotide sequence ID" value="NZ_FTLW01000004.1"/>
</dbReference>
<proteinExistence type="inferred from homology"/>
<dbReference type="GO" id="GO:0005886">
    <property type="term" value="C:plasma membrane"/>
    <property type="evidence" value="ECO:0007669"/>
    <property type="project" value="UniProtKB-SubCell"/>
</dbReference>
<protein>
    <submittedName>
        <fullName evidence="7">Cytochrome c biogenesis protein CcmG, thiol:disulfide interchange protein DsbE</fullName>
    </submittedName>
</protein>
<keyword evidence="8" id="KW-1185">Reference proteome</keyword>
<evidence type="ECO:0000313" key="8">
    <source>
        <dbReference type="Proteomes" id="UP000241788"/>
    </source>
</evidence>
<evidence type="ECO:0000256" key="5">
    <source>
        <dbReference type="ARBA" id="ARBA00023284"/>
    </source>
</evidence>
<comment type="subcellular location">
    <subcellularLocation>
        <location evidence="1">Cell inner membrane</location>
        <topology evidence="1">Single-pass membrane protein</topology>
        <orientation evidence="1">Periplasmic side</orientation>
    </subcellularLocation>
</comment>
<dbReference type="Gene3D" id="3.40.30.10">
    <property type="entry name" value="Glutaredoxin"/>
    <property type="match status" value="1"/>
</dbReference>
<name>A0A1N6W3K4_9GAMM</name>
<dbReference type="STRING" id="1604334.SAMN05421546_1953"/>